<proteinExistence type="predicted"/>
<sequence length="564" mass="64908">MPHATTITRRKMKEENPQRYQEYLKKNRESHQRMRLKDVEKQKWDEETHTRAQIEEREKAKEEKSKKRTQQYKQEREAAAAALALDPSCDDVSHTPKLRQSLYNLNDENFYTQDSVSRILPHSRYATKHGPARIMNSTIKAAHAAFLDLKPEAKIGLTLFQSLRPKNCRLKTSVPLESCLCIYCINVRKLFRLLESDPDLPTVLPRPQRDHSCELAKMGKRRGRKDGAEEKTGIFERLVGRAKQGSFGTNKGNLLCPAPLHCVQQFKQCRQNPEQEVVMVQDFGENRKAAYSAEIKSAHLGKQQIAVHPIVSFYRRGENVVRESLIFLTDDTTYDHHAVQEFTHRVGELRKKLQVKKLTIWSDGAASQYKGRGGFHDLTLLPHQPQRCYYGSEHGIGESDGETGVLSQALKRATYQGFNFSTAKDMVEYMSENHGYQQRQYLLVESMDRTPLDDDIQTIPVTRKYHQFQAVGEYVVQAWRLACFCTACNERRPGQCVNSHVVCSYTVRKCKLRPEKPWPTVGDYVKLTCQISKVQKSYNATSFTVDFSKGVGQNTLLERLKMWA</sequence>
<dbReference type="Proteomes" id="UP000762676">
    <property type="component" value="Unassembled WGS sequence"/>
</dbReference>
<name>A0AAV4HGV8_9GAST</name>
<organism evidence="2 3">
    <name type="scientific">Elysia marginata</name>
    <dbReference type="NCBI Taxonomy" id="1093978"/>
    <lineage>
        <taxon>Eukaryota</taxon>
        <taxon>Metazoa</taxon>
        <taxon>Spiralia</taxon>
        <taxon>Lophotrochozoa</taxon>
        <taxon>Mollusca</taxon>
        <taxon>Gastropoda</taxon>
        <taxon>Heterobranchia</taxon>
        <taxon>Euthyneura</taxon>
        <taxon>Panpulmonata</taxon>
        <taxon>Sacoglossa</taxon>
        <taxon>Placobranchoidea</taxon>
        <taxon>Plakobranchidae</taxon>
        <taxon>Elysia</taxon>
    </lineage>
</organism>
<feature type="region of interest" description="Disordered" evidence="1">
    <location>
        <begin position="1"/>
        <end position="79"/>
    </location>
</feature>
<dbReference type="PANTHER" id="PTHR46601">
    <property type="entry name" value="ULP_PROTEASE DOMAIN-CONTAINING PROTEIN"/>
    <property type="match status" value="1"/>
</dbReference>
<dbReference type="PANTHER" id="PTHR46601:SF1">
    <property type="entry name" value="ADF-H DOMAIN-CONTAINING PROTEIN"/>
    <property type="match status" value="1"/>
</dbReference>
<evidence type="ECO:0000256" key="1">
    <source>
        <dbReference type="SAM" id="MobiDB-lite"/>
    </source>
</evidence>
<evidence type="ECO:0000313" key="3">
    <source>
        <dbReference type="Proteomes" id="UP000762676"/>
    </source>
</evidence>
<protein>
    <submittedName>
        <fullName evidence="2">Uncharacterized protein</fullName>
    </submittedName>
</protein>
<accession>A0AAV4HGV8</accession>
<dbReference type="EMBL" id="BMAT01012642">
    <property type="protein sequence ID" value="GFR95976.1"/>
    <property type="molecule type" value="Genomic_DNA"/>
</dbReference>
<keyword evidence="3" id="KW-1185">Reference proteome</keyword>
<reference evidence="2 3" key="1">
    <citation type="journal article" date="2021" name="Elife">
        <title>Chloroplast acquisition without the gene transfer in kleptoplastic sea slugs, Plakobranchus ocellatus.</title>
        <authorList>
            <person name="Maeda T."/>
            <person name="Takahashi S."/>
            <person name="Yoshida T."/>
            <person name="Shimamura S."/>
            <person name="Takaki Y."/>
            <person name="Nagai Y."/>
            <person name="Toyoda A."/>
            <person name="Suzuki Y."/>
            <person name="Arimoto A."/>
            <person name="Ishii H."/>
            <person name="Satoh N."/>
            <person name="Nishiyama T."/>
            <person name="Hasebe M."/>
            <person name="Maruyama T."/>
            <person name="Minagawa J."/>
            <person name="Obokata J."/>
            <person name="Shigenobu S."/>
        </authorList>
    </citation>
    <scope>NUCLEOTIDE SEQUENCE [LARGE SCALE GENOMIC DNA]</scope>
</reference>
<dbReference type="AlphaFoldDB" id="A0AAV4HGV8"/>
<evidence type="ECO:0000313" key="2">
    <source>
        <dbReference type="EMBL" id="GFR95976.1"/>
    </source>
</evidence>
<gene>
    <name evidence="2" type="ORF">ElyMa_006286100</name>
</gene>
<feature type="compositionally biased region" description="Basic and acidic residues" evidence="1">
    <location>
        <begin position="12"/>
        <end position="65"/>
    </location>
</feature>
<comment type="caution">
    <text evidence="2">The sequence shown here is derived from an EMBL/GenBank/DDBJ whole genome shotgun (WGS) entry which is preliminary data.</text>
</comment>